<organism evidence="5 6">
    <name type="scientific">Anaeramoeba flamelloides</name>
    <dbReference type="NCBI Taxonomy" id="1746091"/>
    <lineage>
        <taxon>Eukaryota</taxon>
        <taxon>Metamonada</taxon>
        <taxon>Anaeramoebidae</taxon>
        <taxon>Anaeramoeba</taxon>
    </lineage>
</organism>
<sequence length="476" mass="54003">MNITFDDQVFEVPVIPHNLPQTQSFLQTCESLVYLQNVVDKVFERVNERIKEQSESLEEINHRIKVSSEKVNKILGSSRSTTIMSSAKYPIPKNRESYSPMYSKQEKTKSSEDKTVILQDEPGSLPLKSLLRKKKNFEVMEEIRREEEEQIDGLGRLPEKIHSVSSLLLFNTQENPYRDYQMLDNLMGSNKEREDEIEDSTFNLLDAPLTLQEDIITHGEKIDVFFRPEFTEVPQWSEELTLDLPFVASDISFSQDNFVPIAPSFPIQNMPSLEDEDQESELKEIDQDIEVSNVDPNETLNVPPPELPPPNLSTPSLPPPNLPPPNLTNSSVPPPPKVPEGGLNFVSTPSTEATETANDSNIANKLGLEIDSGRGNLLDSIRKGTKLRSVKDRKLKSLPKVSTKKESSGGFDMFAELQKNLSRRRKAIGGRLSELSSEKKTKTKKETKSNEGDENEKEKETETEKEKENDEDEWKD</sequence>
<feature type="compositionally biased region" description="Polar residues" evidence="3">
    <location>
        <begin position="345"/>
        <end position="361"/>
    </location>
</feature>
<reference evidence="5" key="1">
    <citation type="submission" date="2022-08" db="EMBL/GenBank/DDBJ databases">
        <title>Novel sulphate-reducing endosymbionts in the free-living metamonad Anaeramoeba.</title>
        <authorList>
            <person name="Jerlstrom-Hultqvist J."/>
            <person name="Cepicka I."/>
            <person name="Gallot-Lavallee L."/>
            <person name="Salas-Leiva D."/>
            <person name="Curtis B.A."/>
            <person name="Zahonova K."/>
            <person name="Pipaliya S."/>
            <person name="Dacks J."/>
            <person name="Roger A.J."/>
        </authorList>
    </citation>
    <scope>NUCLEOTIDE SEQUENCE</scope>
    <source>
        <strain evidence="5">Busselton2</strain>
    </source>
</reference>
<dbReference type="InterPro" id="IPR021854">
    <property type="entry name" value="WASH1_WAHD"/>
</dbReference>
<dbReference type="GO" id="GO:0071203">
    <property type="term" value="C:WASH complex"/>
    <property type="evidence" value="ECO:0007669"/>
    <property type="project" value="InterPro"/>
</dbReference>
<evidence type="ECO:0000256" key="3">
    <source>
        <dbReference type="SAM" id="MobiDB-lite"/>
    </source>
</evidence>
<dbReference type="AlphaFoldDB" id="A0AAV8AGU1"/>
<dbReference type="PANTHER" id="PTHR23331:SF1">
    <property type="entry name" value="WASH COMPLEX SUBUNIT 1"/>
    <property type="match status" value="1"/>
</dbReference>
<dbReference type="GO" id="GO:0003779">
    <property type="term" value="F:actin binding"/>
    <property type="evidence" value="ECO:0007669"/>
    <property type="project" value="UniProtKB-KW"/>
</dbReference>
<dbReference type="GO" id="GO:0006887">
    <property type="term" value="P:exocytosis"/>
    <property type="evidence" value="ECO:0007669"/>
    <property type="project" value="TreeGrafter"/>
</dbReference>
<comment type="similarity">
    <text evidence="1">Belongs to the WASH1 family.</text>
</comment>
<dbReference type="GO" id="GO:0032456">
    <property type="term" value="P:endocytic recycling"/>
    <property type="evidence" value="ECO:0007669"/>
    <property type="project" value="TreeGrafter"/>
</dbReference>
<dbReference type="GO" id="GO:0042147">
    <property type="term" value="P:retrograde transport, endosome to Golgi"/>
    <property type="evidence" value="ECO:0007669"/>
    <property type="project" value="TreeGrafter"/>
</dbReference>
<evidence type="ECO:0000259" key="4">
    <source>
        <dbReference type="PROSITE" id="PS51082"/>
    </source>
</evidence>
<feature type="compositionally biased region" description="Basic and acidic residues" evidence="3">
    <location>
        <begin position="436"/>
        <end position="476"/>
    </location>
</feature>
<feature type="compositionally biased region" description="Pro residues" evidence="3">
    <location>
        <begin position="302"/>
        <end position="338"/>
    </location>
</feature>
<dbReference type="InterPro" id="IPR003124">
    <property type="entry name" value="WH2_dom"/>
</dbReference>
<dbReference type="Pfam" id="PF02205">
    <property type="entry name" value="WH2"/>
    <property type="match status" value="1"/>
</dbReference>
<dbReference type="InterPro" id="IPR028290">
    <property type="entry name" value="WASH1"/>
</dbReference>
<dbReference type="EMBL" id="JANTQA010000008">
    <property type="protein sequence ID" value="KAJ3452915.1"/>
    <property type="molecule type" value="Genomic_DNA"/>
</dbReference>
<feature type="region of interest" description="Disordered" evidence="3">
    <location>
        <begin position="294"/>
        <end position="361"/>
    </location>
</feature>
<protein>
    <submittedName>
        <fullName evidence="5">Cxyorf1</fullName>
    </submittedName>
</protein>
<dbReference type="GO" id="GO:0034314">
    <property type="term" value="P:Arp2/3 complex-mediated actin nucleation"/>
    <property type="evidence" value="ECO:0007669"/>
    <property type="project" value="InterPro"/>
</dbReference>
<dbReference type="Proteomes" id="UP001146793">
    <property type="component" value="Unassembled WGS sequence"/>
</dbReference>
<feature type="region of interest" description="Disordered" evidence="3">
    <location>
        <begin position="425"/>
        <end position="476"/>
    </location>
</feature>
<dbReference type="GO" id="GO:0005769">
    <property type="term" value="C:early endosome"/>
    <property type="evidence" value="ECO:0007669"/>
    <property type="project" value="InterPro"/>
</dbReference>
<feature type="domain" description="WH2" evidence="4">
    <location>
        <begin position="373"/>
        <end position="390"/>
    </location>
</feature>
<comment type="caution">
    <text evidence="5">The sequence shown here is derived from an EMBL/GenBank/DDBJ whole genome shotgun (WGS) entry which is preliminary data.</text>
</comment>
<dbReference type="Pfam" id="PF11945">
    <property type="entry name" value="WASH_WAHD"/>
    <property type="match status" value="1"/>
</dbReference>
<name>A0AAV8AGU1_9EUKA</name>
<evidence type="ECO:0000313" key="5">
    <source>
        <dbReference type="EMBL" id="KAJ3452915.1"/>
    </source>
</evidence>
<proteinExistence type="inferred from homology"/>
<accession>A0AAV8AGU1</accession>
<dbReference type="PROSITE" id="PS51082">
    <property type="entry name" value="WH2"/>
    <property type="match status" value="1"/>
</dbReference>
<dbReference type="GO" id="GO:0043015">
    <property type="term" value="F:gamma-tubulin binding"/>
    <property type="evidence" value="ECO:0007669"/>
    <property type="project" value="TreeGrafter"/>
</dbReference>
<dbReference type="GO" id="GO:0043014">
    <property type="term" value="F:alpha-tubulin binding"/>
    <property type="evidence" value="ECO:0007669"/>
    <property type="project" value="InterPro"/>
</dbReference>
<dbReference type="GO" id="GO:0055037">
    <property type="term" value="C:recycling endosome"/>
    <property type="evidence" value="ECO:0007669"/>
    <property type="project" value="TreeGrafter"/>
</dbReference>
<dbReference type="GO" id="GO:0005829">
    <property type="term" value="C:cytosol"/>
    <property type="evidence" value="ECO:0007669"/>
    <property type="project" value="GOC"/>
</dbReference>
<feature type="region of interest" description="Disordered" evidence="3">
    <location>
        <begin position="92"/>
        <end position="112"/>
    </location>
</feature>
<evidence type="ECO:0000256" key="1">
    <source>
        <dbReference type="ARBA" id="ARBA00005602"/>
    </source>
</evidence>
<evidence type="ECO:0000256" key="2">
    <source>
        <dbReference type="ARBA" id="ARBA00023203"/>
    </source>
</evidence>
<dbReference type="PANTHER" id="PTHR23331">
    <property type="entry name" value="CXYORF1"/>
    <property type="match status" value="1"/>
</dbReference>
<keyword evidence="2" id="KW-0009">Actin-binding</keyword>
<gene>
    <name evidence="5" type="ORF">M0812_04695</name>
</gene>
<evidence type="ECO:0000313" key="6">
    <source>
        <dbReference type="Proteomes" id="UP001146793"/>
    </source>
</evidence>